<dbReference type="PANTHER" id="PTHR30055">
    <property type="entry name" value="HTH-TYPE TRANSCRIPTIONAL REGULATOR RUTR"/>
    <property type="match status" value="1"/>
</dbReference>
<evidence type="ECO:0000313" key="4">
    <source>
        <dbReference type="EMBL" id="MBB4619648.1"/>
    </source>
</evidence>
<dbReference type="AlphaFoldDB" id="A0A7W7AM73"/>
<dbReference type="Proteomes" id="UP000574769">
    <property type="component" value="Unassembled WGS sequence"/>
</dbReference>
<dbReference type="InterPro" id="IPR050109">
    <property type="entry name" value="HTH-type_TetR-like_transc_reg"/>
</dbReference>
<dbReference type="Gene3D" id="1.10.357.10">
    <property type="entry name" value="Tetracycline Repressor, domain 2"/>
    <property type="match status" value="1"/>
</dbReference>
<evidence type="ECO:0000256" key="2">
    <source>
        <dbReference type="PROSITE-ProRule" id="PRU00335"/>
    </source>
</evidence>
<dbReference type="EMBL" id="JACHNY010000012">
    <property type="protein sequence ID" value="MBB4619648.1"/>
    <property type="molecule type" value="Genomic_DNA"/>
</dbReference>
<dbReference type="GO" id="GO:0003700">
    <property type="term" value="F:DNA-binding transcription factor activity"/>
    <property type="evidence" value="ECO:0007669"/>
    <property type="project" value="TreeGrafter"/>
</dbReference>
<keyword evidence="1 2" id="KW-0238">DNA-binding</keyword>
<evidence type="ECO:0000256" key="1">
    <source>
        <dbReference type="ARBA" id="ARBA00023125"/>
    </source>
</evidence>
<dbReference type="RefSeq" id="WP_184116895.1">
    <property type="nucleotide sequence ID" value="NZ_JACHNY010000012.1"/>
</dbReference>
<sequence>MEFQRARSDTQREQRRHAILAAASAMLDEMPVADLSLNELSRRVGLAKSNVLRYFESREAVLLELLNAGLQEWGDALDLSAVSLDAPPLDRIDAVAKAIATSLAARPVLCDLVSAQAAVLERNVSTETILRHKRGVNLTVQLLSGILNDCLPELDGNDIYHAIALTLLLTAGVWPHDHPTEALLAAYSADPEVGARRMDFVTFLEQTLALTITGCLMRKVPARQVVSQKKGLPVR</sequence>
<dbReference type="Pfam" id="PF00440">
    <property type="entry name" value="TetR_N"/>
    <property type="match status" value="1"/>
</dbReference>
<evidence type="ECO:0000259" key="3">
    <source>
        <dbReference type="PROSITE" id="PS50977"/>
    </source>
</evidence>
<feature type="DNA-binding region" description="H-T-H motif" evidence="2">
    <location>
        <begin position="36"/>
        <end position="55"/>
    </location>
</feature>
<comment type="caution">
    <text evidence="4">The sequence shown here is derived from an EMBL/GenBank/DDBJ whole genome shotgun (WGS) entry which is preliminary data.</text>
</comment>
<dbReference type="InterPro" id="IPR009057">
    <property type="entry name" value="Homeodomain-like_sf"/>
</dbReference>
<dbReference type="PROSITE" id="PS50977">
    <property type="entry name" value="HTH_TETR_2"/>
    <property type="match status" value="1"/>
</dbReference>
<proteinExistence type="predicted"/>
<dbReference type="GO" id="GO:0000976">
    <property type="term" value="F:transcription cis-regulatory region binding"/>
    <property type="evidence" value="ECO:0007669"/>
    <property type="project" value="TreeGrafter"/>
</dbReference>
<dbReference type="InterPro" id="IPR041483">
    <property type="entry name" value="TetR_C_34"/>
</dbReference>
<feature type="domain" description="HTH tetR-type" evidence="3">
    <location>
        <begin position="13"/>
        <end position="73"/>
    </location>
</feature>
<dbReference type="Pfam" id="PF17929">
    <property type="entry name" value="TetR_C_34"/>
    <property type="match status" value="1"/>
</dbReference>
<dbReference type="InterPro" id="IPR001647">
    <property type="entry name" value="HTH_TetR"/>
</dbReference>
<dbReference type="PANTHER" id="PTHR30055:SF226">
    <property type="entry name" value="HTH-TYPE TRANSCRIPTIONAL REGULATOR PKSA"/>
    <property type="match status" value="1"/>
</dbReference>
<evidence type="ECO:0000313" key="5">
    <source>
        <dbReference type="Proteomes" id="UP000574769"/>
    </source>
</evidence>
<dbReference type="SUPFAM" id="SSF46689">
    <property type="entry name" value="Homeodomain-like"/>
    <property type="match status" value="1"/>
</dbReference>
<name>A0A7W7AM73_9SPHN</name>
<keyword evidence="5" id="KW-1185">Reference proteome</keyword>
<reference evidence="4 5" key="1">
    <citation type="submission" date="2020-08" db="EMBL/GenBank/DDBJ databases">
        <title>Genomic Encyclopedia of Type Strains, Phase IV (KMG-IV): sequencing the most valuable type-strain genomes for metagenomic binning, comparative biology and taxonomic classification.</title>
        <authorList>
            <person name="Goeker M."/>
        </authorList>
    </citation>
    <scope>NUCLEOTIDE SEQUENCE [LARGE SCALE GENOMIC DNA]</scope>
    <source>
        <strain evidence="4 5">DSM 15867</strain>
    </source>
</reference>
<gene>
    <name evidence="4" type="ORF">GGQ96_003807</name>
</gene>
<protein>
    <submittedName>
        <fullName evidence="4">AcrR family transcriptional regulator</fullName>
    </submittedName>
</protein>
<organism evidence="4 5">
    <name type="scientific">Sphingomonas abaci</name>
    <dbReference type="NCBI Taxonomy" id="237611"/>
    <lineage>
        <taxon>Bacteria</taxon>
        <taxon>Pseudomonadati</taxon>
        <taxon>Pseudomonadota</taxon>
        <taxon>Alphaproteobacteria</taxon>
        <taxon>Sphingomonadales</taxon>
        <taxon>Sphingomonadaceae</taxon>
        <taxon>Sphingomonas</taxon>
    </lineage>
</organism>
<accession>A0A7W7AM73</accession>